<evidence type="ECO:0000256" key="5">
    <source>
        <dbReference type="ARBA" id="ARBA00022490"/>
    </source>
</evidence>
<keyword evidence="10 12" id="KW-0968">Cytoplasmic vesicle</keyword>
<evidence type="ECO:0000256" key="12">
    <source>
        <dbReference type="RuleBase" id="RU366053"/>
    </source>
</evidence>
<sequence length="191" mass="21491">MPINTSLYTVEAVVIVDNKGKRLFAKYYKAPHEDAVEDIVINKKKQLQFEKDLFGKTFKQGNNEIILFDNHAVVYNEFPDSILYVIGSLGENEVLLYNVLQGLSGALEIVLKNEVDKRSIQEFYDLVVLAIDETIDDGIVLETDSTAIAARVTNAPAEDVSNIKIDLSERGFLNAFKFAKKNLSERLQQGF</sequence>
<feature type="domain" description="AP complex mu/sigma subunit" evidence="13">
    <location>
        <begin position="9"/>
        <end position="154"/>
    </location>
</feature>
<reference evidence="14" key="1">
    <citation type="submission" date="2020-10" db="EMBL/GenBank/DDBJ databases">
        <authorList>
            <person name="Roach M.J.R."/>
        </authorList>
    </citation>
    <scope>NUCLEOTIDE SEQUENCE</scope>
    <source>
        <strain evidence="14">CBS 1945</strain>
    </source>
</reference>
<comment type="function">
    <text evidence="11">The coatomer is a cytosolic protein complex that binds to dilysine motifs and reversibly associates with Golgi non-clathrin-coated vesicles, which further mediate biosynthetic protein transport from the ER, via the Golgi up to the trans Golgi network. Coatomer complex is required for budding from Golgi membranes, and is essential for the retrograde Golgi-to-ER transport of dilysine-tagged proteins. The zeta subunit may be involved in regulating the coat assembly and, hence, the rate of biosynthetic protein transport due to its association-dissociation properties with the coatomer complex.</text>
</comment>
<dbReference type="FunFam" id="3.30.450.60:FF:000013">
    <property type="entry name" value="Coatomer subunit zeta"/>
    <property type="match status" value="1"/>
</dbReference>
<dbReference type="Proteomes" id="UP000662931">
    <property type="component" value="Chromosome 1"/>
</dbReference>
<evidence type="ECO:0000256" key="4">
    <source>
        <dbReference type="ARBA" id="ARBA00022448"/>
    </source>
</evidence>
<comment type="subcellular location">
    <subcellularLocation>
        <location evidence="12">Cytoplasm</location>
    </subcellularLocation>
    <subcellularLocation>
        <location evidence="1 12">Golgi apparatus membrane</location>
        <topology evidence="1 12">Peripheral membrane protein</topology>
        <orientation evidence="1 12">Cytoplasmic side</orientation>
    </subcellularLocation>
    <subcellularLocation>
        <location evidence="12">Cytoplasmic vesicle</location>
        <location evidence="12">COPI-coated vesicle membrane</location>
        <topology evidence="12">Peripheral membrane protein</topology>
        <orientation evidence="12">Cytoplasmic side</orientation>
    </subcellularLocation>
</comment>
<evidence type="ECO:0000313" key="15">
    <source>
        <dbReference type="Proteomes" id="UP000662931"/>
    </source>
</evidence>
<keyword evidence="15" id="KW-1185">Reference proteome</keyword>
<dbReference type="Pfam" id="PF01217">
    <property type="entry name" value="Clat_adaptor_s"/>
    <property type="match status" value="1"/>
</dbReference>
<keyword evidence="8 12" id="KW-0333">Golgi apparatus</keyword>
<keyword evidence="9 12" id="KW-0472">Membrane</keyword>
<organism evidence="14 15">
    <name type="scientific">Eeniella nana</name>
    <name type="common">Yeast</name>
    <name type="synonym">Brettanomyces nanus</name>
    <dbReference type="NCBI Taxonomy" id="13502"/>
    <lineage>
        <taxon>Eukaryota</taxon>
        <taxon>Fungi</taxon>
        <taxon>Dikarya</taxon>
        <taxon>Ascomycota</taxon>
        <taxon>Saccharomycotina</taxon>
        <taxon>Pichiomycetes</taxon>
        <taxon>Pichiales</taxon>
        <taxon>Pichiaceae</taxon>
        <taxon>Brettanomyces</taxon>
    </lineage>
</organism>
<keyword evidence="7 12" id="KW-0653">Protein transport</keyword>
<name>A0A875RUH6_EENNA</name>
<dbReference type="SUPFAM" id="SSF64356">
    <property type="entry name" value="SNARE-like"/>
    <property type="match status" value="1"/>
</dbReference>
<evidence type="ECO:0000256" key="11">
    <source>
        <dbReference type="ARBA" id="ARBA00045555"/>
    </source>
</evidence>
<dbReference type="GO" id="GO:0006890">
    <property type="term" value="P:retrograde vesicle-mediated transport, Golgi to endoplasmic reticulum"/>
    <property type="evidence" value="ECO:0007669"/>
    <property type="project" value="UniProtKB-UniRule"/>
</dbReference>
<evidence type="ECO:0000256" key="3">
    <source>
        <dbReference type="ARBA" id="ARBA00011775"/>
    </source>
</evidence>
<dbReference type="GO" id="GO:0006891">
    <property type="term" value="P:intra-Golgi vesicle-mediated transport"/>
    <property type="evidence" value="ECO:0007669"/>
    <property type="project" value="TreeGrafter"/>
</dbReference>
<comment type="similarity">
    <text evidence="2 12">Belongs to the adaptor complexes small subunit family.</text>
</comment>
<dbReference type="InterPro" id="IPR022775">
    <property type="entry name" value="AP_mu_sigma_su"/>
</dbReference>
<evidence type="ECO:0000256" key="10">
    <source>
        <dbReference type="ARBA" id="ARBA00023329"/>
    </source>
</evidence>
<keyword evidence="6 12" id="KW-0931">ER-Golgi transport</keyword>
<dbReference type="PANTHER" id="PTHR11043:SF0">
    <property type="entry name" value="COATOMER SUBUNIT ZETA"/>
    <property type="match status" value="1"/>
</dbReference>
<evidence type="ECO:0000256" key="9">
    <source>
        <dbReference type="ARBA" id="ARBA00023136"/>
    </source>
</evidence>
<evidence type="ECO:0000256" key="7">
    <source>
        <dbReference type="ARBA" id="ARBA00022927"/>
    </source>
</evidence>
<dbReference type="GO" id="GO:0030126">
    <property type="term" value="C:COPI vesicle coat"/>
    <property type="evidence" value="ECO:0007669"/>
    <property type="project" value="UniProtKB-UniRule"/>
</dbReference>
<dbReference type="OrthoDB" id="10249988at2759"/>
<accession>A0A875RUH6</accession>
<gene>
    <name evidence="14" type="ORF">FOA43_001918</name>
</gene>
<dbReference type="Gene3D" id="3.30.450.60">
    <property type="match status" value="1"/>
</dbReference>
<protein>
    <recommendedName>
        <fullName evidence="12">Coatomer subunit zeta</fullName>
    </recommendedName>
</protein>
<dbReference type="InterPro" id="IPR011012">
    <property type="entry name" value="Longin-like_dom_sf"/>
</dbReference>
<proteinExistence type="inferred from homology"/>
<dbReference type="RefSeq" id="XP_038778152.1">
    <property type="nucleotide sequence ID" value="XM_038922224.1"/>
</dbReference>
<dbReference type="KEGG" id="bnn:FOA43_001918"/>
<dbReference type="PANTHER" id="PTHR11043">
    <property type="entry name" value="ZETA-COAT PROTEIN"/>
    <property type="match status" value="1"/>
</dbReference>
<dbReference type="AlphaFoldDB" id="A0A875RUH6"/>
<keyword evidence="5 12" id="KW-0963">Cytoplasm</keyword>
<evidence type="ECO:0000313" key="14">
    <source>
        <dbReference type="EMBL" id="QPG74587.1"/>
    </source>
</evidence>
<evidence type="ECO:0000256" key="2">
    <source>
        <dbReference type="ARBA" id="ARBA00006972"/>
    </source>
</evidence>
<evidence type="ECO:0000256" key="1">
    <source>
        <dbReference type="ARBA" id="ARBA00004255"/>
    </source>
</evidence>
<dbReference type="GO" id="GO:0000139">
    <property type="term" value="C:Golgi membrane"/>
    <property type="evidence" value="ECO:0007669"/>
    <property type="project" value="UniProtKB-SubCell"/>
</dbReference>
<keyword evidence="4 12" id="KW-0813">Transport</keyword>
<evidence type="ECO:0000256" key="8">
    <source>
        <dbReference type="ARBA" id="ARBA00023034"/>
    </source>
</evidence>
<dbReference type="GO" id="GO:0006886">
    <property type="term" value="P:intracellular protein transport"/>
    <property type="evidence" value="ECO:0007669"/>
    <property type="project" value="TreeGrafter"/>
</dbReference>
<comment type="subunit">
    <text evidence="3 12">Oligomeric complex that consists of at least the alpha, beta, beta', gamma, delta, epsilon and zeta subunits.</text>
</comment>
<dbReference type="GeneID" id="62195319"/>
<dbReference type="InterPro" id="IPR039652">
    <property type="entry name" value="Coatomer_zeta"/>
</dbReference>
<evidence type="ECO:0000256" key="6">
    <source>
        <dbReference type="ARBA" id="ARBA00022892"/>
    </source>
</evidence>
<evidence type="ECO:0000259" key="13">
    <source>
        <dbReference type="Pfam" id="PF01217"/>
    </source>
</evidence>
<dbReference type="EMBL" id="CP064812">
    <property type="protein sequence ID" value="QPG74587.1"/>
    <property type="molecule type" value="Genomic_DNA"/>
</dbReference>